<evidence type="ECO:0000256" key="10">
    <source>
        <dbReference type="ARBA" id="ARBA00023004"/>
    </source>
</evidence>
<keyword evidence="7 15" id="KW-0479">Metal-binding</keyword>
<dbReference type="GO" id="GO:0016132">
    <property type="term" value="P:brassinosteroid biosynthetic process"/>
    <property type="evidence" value="ECO:0007669"/>
    <property type="project" value="TreeGrafter"/>
</dbReference>
<comment type="similarity">
    <text evidence="4 16">Belongs to the cytochrome P450 family.</text>
</comment>
<dbReference type="SUPFAM" id="SSF48264">
    <property type="entry name" value="Cytochrome P450"/>
    <property type="match status" value="1"/>
</dbReference>
<accession>A0AAV1YKA5</accession>
<keyword evidence="9 16" id="KW-0560">Oxidoreductase</keyword>
<dbReference type="GO" id="GO:0005783">
    <property type="term" value="C:endoplasmic reticulum"/>
    <property type="evidence" value="ECO:0007669"/>
    <property type="project" value="UniProtKB-ARBA"/>
</dbReference>
<comment type="function">
    <text evidence="14">Catalyzes three successive oxidations of ent-kaurenoic acid giving gibberellin 12 (GA12), a key step in gibberellins (GAs) biosynthesis. GAs, which are involved many processes, including stem elongation, play a central role in plant development.</text>
</comment>
<dbReference type="Proteomes" id="UP001497480">
    <property type="component" value="Unassembled WGS sequence"/>
</dbReference>
<dbReference type="InterPro" id="IPR036396">
    <property type="entry name" value="Cyt_P450_sf"/>
</dbReference>
<dbReference type="GO" id="GO:0010268">
    <property type="term" value="P:brassinosteroid homeostasis"/>
    <property type="evidence" value="ECO:0007669"/>
    <property type="project" value="TreeGrafter"/>
</dbReference>
<dbReference type="InterPro" id="IPR002401">
    <property type="entry name" value="Cyt_P450_E_grp-I"/>
</dbReference>
<reference evidence="17 18" key="1">
    <citation type="submission" date="2024-03" db="EMBL/GenBank/DDBJ databases">
        <authorList>
            <person name="Martinez-Hernandez J."/>
        </authorList>
    </citation>
    <scope>NUCLEOTIDE SEQUENCE [LARGE SCALE GENOMIC DNA]</scope>
</reference>
<evidence type="ECO:0000256" key="11">
    <source>
        <dbReference type="ARBA" id="ARBA00023033"/>
    </source>
</evidence>
<dbReference type="PRINTS" id="PR00385">
    <property type="entry name" value="P450"/>
</dbReference>
<proteinExistence type="inferred from homology"/>
<dbReference type="GO" id="GO:0005506">
    <property type="term" value="F:iron ion binding"/>
    <property type="evidence" value="ECO:0007669"/>
    <property type="project" value="InterPro"/>
</dbReference>
<comment type="subcellular location">
    <subcellularLocation>
        <location evidence="2">Membrane</location>
        <topology evidence="2">Single-pass membrane protein</topology>
    </subcellularLocation>
</comment>
<feature type="binding site" description="axial binding residue" evidence="15">
    <location>
        <position position="439"/>
    </location>
    <ligand>
        <name>heme</name>
        <dbReference type="ChEBI" id="CHEBI:30413"/>
    </ligand>
    <ligandPart>
        <name>Fe</name>
        <dbReference type="ChEBI" id="CHEBI:18248"/>
    </ligandPart>
</feature>
<dbReference type="Pfam" id="PF00067">
    <property type="entry name" value="p450"/>
    <property type="match status" value="1"/>
</dbReference>
<evidence type="ECO:0000256" key="14">
    <source>
        <dbReference type="ARBA" id="ARBA00059142"/>
    </source>
</evidence>
<evidence type="ECO:0000256" key="15">
    <source>
        <dbReference type="PIRSR" id="PIRSR602401-1"/>
    </source>
</evidence>
<name>A0AAV1YKA5_LUPLU</name>
<organism evidence="17 18">
    <name type="scientific">Lupinus luteus</name>
    <name type="common">European yellow lupine</name>
    <dbReference type="NCBI Taxonomy" id="3873"/>
    <lineage>
        <taxon>Eukaryota</taxon>
        <taxon>Viridiplantae</taxon>
        <taxon>Streptophyta</taxon>
        <taxon>Embryophyta</taxon>
        <taxon>Tracheophyta</taxon>
        <taxon>Spermatophyta</taxon>
        <taxon>Magnoliopsida</taxon>
        <taxon>eudicotyledons</taxon>
        <taxon>Gunneridae</taxon>
        <taxon>Pentapetalae</taxon>
        <taxon>rosids</taxon>
        <taxon>fabids</taxon>
        <taxon>Fabales</taxon>
        <taxon>Fabaceae</taxon>
        <taxon>Papilionoideae</taxon>
        <taxon>50 kb inversion clade</taxon>
        <taxon>genistoids sensu lato</taxon>
        <taxon>core genistoids</taxon>
        <taxon>Genisteae</taxon>
        <taxon>Lupinus</taxon>
    </lineage>
</organism>
<keyword evidence="12" id="KW-0472">Membrane</keyword>
<evidence type="ECO:0000256" key="4">
    <source>
        <dbReference type="ARBA" id="ARBA00010617"/>
    </source>
</evidence>
<dbReference type="InterPro" id="IPR001128">
    <property type="entry name" value="Cyt_P450"/>
</dbReference>
<comment type="caution">
    <text evidence="17">The sequence shown here is derived from an EMBL/GenBank/DDBJ whole genome shotgun (WGS) entry which is preliminary data.</text>
</comment>
<comment type="pathway">
    <text evidence="13">Plant hormone biosynthesis; gibberellin biosynthesis.</text>
</comment>
<evidence type="ECO:0000256" key="13">
    <source>
        <dbReference type="ARBA" id="ARBA00037909"/>
    </source>
</evidence>
<dbReference type="GO" id="GO:0016020">
    <property type="term" value="C:membrane"/>
    <property type="evidence" value="ECO:0007669"/>
    <property type="project" value="UniProtKB-SubCell"/>
</dbReference>
<evidence type="ECO:0000256" key="2">
    <source>
        <dbReference type="ARBA" id="ARBA00004167"/>
    </source>
</evidence>
<evidence type="ECO:0000313" key="18">
    <source>
        <dbReference type="Proteomes" id="UP001497480"/>
    </source>
</evidence>
<evidence type="ECO:0000256" key="3">
    <source>
        <dbReference type="ARBA" id="ARBA00004972"/>
    </source>
</evidence>
<protein>
    <submittedName>
        <fullName evidence="17">Uncharacterized protein</fullName>
    </submittedName>
</protein>
<evidence type="ECO:0000256" key="6">
    <source>
        <dbReference type="ARBA" id="ARBA00022692"/>
    </source>
</evidence>
<dbReference type="FunFam" id="1.10.630.10:FF:000052">
    <property type="entry name" value="Ent-kaurenoic acid oxidase"/>
    <property type="match status" value="1"/>
</dbReference>
<keyword evidence="6" id="KW-0812">Transmembrane</keyword>
<comment type="cofactor">
    <cofactor evidence="1 15">
        <name>heme</name>
        <dbReference type="ChEBI" id="CHEBI:30413"/>
    </cofactor>
</comment>
<dbReference type="CDD" id="cd11043">
    <property type="entry name" value="CYP90-like"/>
    <property type="match status" value="1"/>
</dbReference>
<dbReference type="PANTHER" id="PTHR24286">
    <property type="entry name" value="CYTOCHROME P450 26"/>
    <property type="match status" value="1"/>
</dbReference>
<dbReference type="GO" id="GO:0020037">
    <property type="term" value="F:heme binding"/>
    <property type="evidence" value="ECO:0007669"/>
    <property type="project" value="InterPro"/>
</dbReference>
<dbReference type="GO" id="GO:0009686">
    <property type="term" value="P:gibberellin biosynthetic process"/>
    <property type="evidence" value="ECO:0007669"/>
    <property type="project" value="UniProtKB-ARBA"/>
</dbReference>
<evidence type="ECO:0000313" key="17">
    <source>
        <dbReference type="EMBL" id="CAL0334481.1"/>
    </source>
</evidence>
<dbReference type="PRINTS" id="PR00463">
    <property type="entry name" value="EP450I"/>
</dbReference>
<evidence type="ECO:0000256" key="8">
    <source>
        <dbReference type="ARBA" id="ARBA00022989"/>
    </source>
</evidence>
<dbReference type="EMBL" id="CAXHTB010000026">
    <property type="protein sequence ID" value="CAL0334481.1"/>
    <property type="molecule type" value="Genomic_DNA"/>
</dbReference>
<keyword evidence="8" id="KW-1133">Transmembrane helix</keyword>
<evidence type="ECO:0000256" key="1">
    <source>
        <dbReference type="ARBA" id="ARBA00001971"/>
    </source>
</evidence>
<dbReference type="GO" id="GO:0051777">
    <property type="term" value="F:ent-kaurenoic acid monooxygenase activity"/>
    <property type="evidence" value="ECO:0007669"/>
    <property type="project" value="TreeGrafter"/>
</dbReference>
<comment type="pathway">
    <text evidence="3">Hormone biosynthesis.</text>
</comment>
<dbReference type="AlphaFoldDB" id="A0AAV1YKA5"/>
<dbReference type="InterPro" id="IPR017972">
    <property type="entry name" value="Cyt_P450_CS"/>
</dbReference>
<keyword evidence="10 15" id="KW-0408">Iron</keyword>
<evidence type="ECO:0000256" key="9">
    <source>
        <dbReference type="ARBA" id="ARBA00023002"/>
    </source>
</evidence>
<dbReference type="GO" id="GO:0016125">
    <property type="term" value="P:sterol metabolic process"/>
    <property type="evidence" value="ECO:0007669"/>
    <property type="project" value="TreeGrafter"/>
</dbReference>
<sequence length="492" mass="56411">MVIEMGPLSVLVSIAASFMLLRYLLRNVNWWLYESKLGAKQHSLPPGDLGWPLIGNMWSFLRAFKSPDPDSFVDSYISRYGKTGIYKVLMFGKPSVLVTTPDGCRKVLTDDEHFKPGWPAATIELAGRKSFASIPYEDHKRLKRLTAASINGSEALSLYLTYIEENVKTSLENWSKMGEIEFLAQMRKLTFKIIMHIFFGASSVNVRDGLEKEYTSVNHGIRAMKINIPGFAFHKALKARKGLVAIFQSVVDKKRIDMKGRAPLADKKYKDMMDALMDAVDENGKSLDDEDIIDVMLMYLNAGHESSGHITMWATYYLQKHPEYLQKAREEQQEIIRKRPPTQKGLTLEEVRKMDFLSKVIDETLRMVSFAPMIFREAKCDVNMNGYLIPKGWTIMTWFRDVHYDNDVYPNPMEFNPYRWNKTYKAGEFLPFGAGTRLCPGNDLAKLEISIFLHHFVMNYKLEPTNPNCPAQYLPHPRPTDNCLGRVKKISA</sequence>
<dbReference type="PANTHER" id="PTHR24286:SF356">
    <property type="entry name" value="ENT-KAURENOIC ACID OXIDASE 2"/>
    <property type="match status" value="1"/>
</dbReference>
<evidence type="ECO:0000256" key="5">
    <source>
        <dbReference type="ARBA" id="ARBA00022617"/>
    </source>
</evidence>
<keyword evidence="11 16" id="KW-0503">Monooxygenase</keyword>
<dbReference type="Gene3D" id="1.10.630.10">
    <property type="entry name" value="Cytochrome P450"/>
    <property type="match status" value="1"/>
</dbReference>
<evidence type="ECO:0000256" key="7">
    <source>
        <dbReference type="ARBA" id="ARBA00022723"/>
    </source>
</evidence>
<gene>
    <name evidence="17" type="ORF">LLUT_LOCUS35541</name>
</gene>
<keyword evidence="18" id="KW-1185">Reference proteome</keyword>
<dbReference type="PROSITE" id="PS00086">
    <property type="entry name" value="CYTOCHROME_P450"/>
    <property type="match status" value="1"/>
</dbReference>
<evidence type="ECO:0000256" key="12">
    <source>
        <dbReference type="ARBA" id="ARBA00023136"/>
    </source>
</evidence>
<evidence type="ECO:0000256" key="16">
    <source>
        <dbReference type="RuleBase" id="RU000461"/>
    </source>
</evidence>
<keyword evidence="5 15" id="KW-0349">Heme</keyword>